<dbReference type="RefSeq" id="WP_062252732.1">
    <property type="nucleotide sequence ID" value="NZ_CP014229.1"/>
</dbReference>
<dbReference type="PROSITE" id="PS51188">
    <property type="entry name" value="ZF_CR"/>
    <property type="match status" value="1"/>
</dbReference>
<sequence length="77" mass="7990">MQLCEKCDGTGRISCGACWNGQRKPVCPECTGKGVIRTEHGDLPCPRCRGNGKVTPVSCPHCGNSTPCPVCKGSGAV</sequence>
<dbReference type="STRING" id="44742.AXF13_09015"/>
<dbReference type="GO" id="GO:0031072">
    <property type="term" value="F:heat shock protein binding"/>
    <property type="evidence" value="ECO:0007669"/>
    <property type="project" value="InterPro"/>
</dbReference>
<keyword evidence="1" id="KW-0863">Zinc-finger</keyword>
<keyword evidence="1" id="KW-0479">Metal-binding</keyword>
<proteinExistence type="predicted"/>
<name>A0A0X8JK38_9BACT</name>
<accession>A0A0X8JK38</accession>
<feature type="domain" description="CR-type" evidence="2">
    <location>
        <begin position="1"/>
        <end position="77"/>
    </location>
</feature>
<dbReference type="EMBL" id="CP014229">
    <property type="protein sequence ID" value="AMD90249.1"/>
    <property type="molecule type" value="Genomic_DNA"/>
</dbReference>
<dbReference type="AlphaFoldDB" id="A0A0X8JK38"/>
<dbReference type="InterPro" id="IPR001305">
    <property type="entry name" value="HSP_DnaJ_Cys-rich_dom"/>
</dbReference>
<evidence type="ECO:0000259" key="2">
    <source>
        <dbReference type="PROSITE" id="PS51188"/>
    </source>
</evidence>
<dbReference type="Gene3D" id="2.10.230.10">
    <property type="entry name" value="Heat shock protein DnaJ, cysteine-rich domain"/>
    <property type="match status" value="1"/>
</dbReference>
<organism evidence="3 4">
    <name type="scientific">Desulfovibrio fairfieldensis</name>
    <dbReference type="NCBI Taxonomy" id="44742"/>
    <lineage>
        <taxon>Bacteria</taxon>
        <taxon>Pseudomonadati</taxon>
        <taxon>Thermodesulfobacteriota</taxon>
        <taxon>Desulfovibrionia</taxon>
        <taxon>Desulfovibrionales</taxon>
        <taxon>Desulfovibrionaceae</taxon>
        <taxon>Desulfovibrio</taxon>
    </lineage>
</organism>
<feature type="zinc finger region" description="CR-type" evidence="1">
    <location>
        <begin position="1"/>
        <end position="77"/>
    </location>
</feature>
<evidence type="ECO:0000256" key="1">
    <source>
        <dbReference type="PROSITE-ProRule" id="PRU00546"/>
    </source>
</evidence>
<keyword evidence="4" id="KW-1185">Reference proteome</keyword>
<gene>
    <name evidence="3" type="ORF">AXF13_09015</name>
</gene>
<protein>
    <submittedName>
        <fullName evidence="3">Molecular chaperone DnaJ</fullName>
    </submittedName>
</protein>
<dbReference type="Proteomes" id="UP000069241">
    <property type="component" value="Chromosome"/>
</dbReference>
<keyword evidence="1" id="KW-0862">Zinc</keyword>
<evidence type="ECO:0000313" key="4">
    <source>
        <dbReference type="Proteomes" id="UP000069241"/>
    </source>
</evidence>
<reference evidence="4" key="1">
    <citation type="submission" date="2016-02" db="EMBL/GenBank/DDBJ databases">
        <authorList>
            <person name="Holder M.E."/>
            <person name="Ajami N.J."/>
            <person name="Petrosino J.F."/>
        </authorList>
    </citation>
    <scope>NUCLEOTIDE SEQUENCE [LARGE SCALE GENOMIC DNA]</scope>
    <source>
        <strain evidence="4">CCUG 45958</strain>
    </source>
</reference>
<dbReference type="KEGG" id="dfi:AXF13_09015"/>
<dbReference type="GO" id="GO:0008270">
    <property type="term" value="F:zinc ion binding"/>
    <property type="evidence" value="ECO:0007669"/>
    <property type="project" value="UniProtKB-KW"/>
</dbReference>
<dbReference type="GO" id="GO:0051082">
    <property type="term" value="F:unfolded protein binding"/>
    <property type="evidence" value="ECO:0007669"/>
    <property type="project" value="InterPro"/>
</dbReference>
<evidence type="ECO:0000313" key="3">
    <source>
        <dbReference type="EMBL" id="AMD90249.1"/>
    </source>
</evidence>